<keyword evidence="1" id="KW-0812">Transmembrane</keyword>
<organism evidence="2 3">
    <name type="scientific">Stephania japonica</name>
    <dbReference type="NCBI Taxonomy" id="461633"/>
    <lineage>
        <taxon>Eukaryota</taxon>
        <taxon>Viridiplantae</taxon>
        <taxon>Streptophyta</taxon>
        <taxon>Embryophyta</taxon>
        <taxon>Tracheophyta</taxon>
        <taxon>Spermatophyta</taxon>
        <taxon>Magnoliopsida</taxon>
        <taxon>Ranunculales</taxon>
        <taxon>Menispermaceae</taxon>
        <taxon>Menispermoideae</taxon>
        <taxon>Cissampelideae</taxon>
        <taxon>Stephania</taxon>
    </lineage>
</organism>
<protein>
    <submittedName>
        <fullName evidence="2">Uncharacterized protein</fullName>
    </submittedName>
</protein>
<evidence type="ECO:0000313" key="2">
    <source>
        <dbReference type="EMBL" id="KAK9123475.1"/>
    </source>
</evidence>
<dbReference type="EMBL" id="JBBNAE010000005">
    <property type="protein sequence ID" value="KAK9123475.1"/>
    <property type="molecule type" value="Genomic_DNA"/>
</dbReference>
<evidence type="ECO:0000256" key="1">
    <source>
        <dbReference type="SAM" id="Phobius"/>
    </source>
</evidence>
<keyword evidence="1" id="KW-0472">Membrane</keyword>
<proteinExistence type="predicted"/>
<evidence type="ECO:0000313" key="3">
    <source>
        <dbReference type="Proteomes" id="UP001417504"/>
    </source>
</evidence>
<reference evidence="2 3" key="1">
    <citation type="submission" date="2024-01" db="EMBL/GenBank/DDBJ databases">
        <title>Genome assemblies of Stephania.</title>
        <authorList>
            <person name="Yang L."/>
        </authorList>
    </citation>
    <scope>NUCLEOTIDE SEQUENCE [LARGE SCALE GENOMIC DNA]</scope>
    <source>
        <strain evidence="2">QJT</strain>
        <tissue evidence="2">Leaf</tissue>
    </source>
</reference>
<comment type="caution">
    <text evidence="2">The sequence shown here is derived from an EMBL/GenBank/DDBJ whole genome shotgun (WGS) entry which is preliminary data.</text>
</comment>
<accession>A0AAP0NZI8</accession>
<sequence length="49" mass="5688">MGRYEGGYASRRHMNEETPINISLLFIFFIFATILYFMFIAVGLQFSSS</sequence>
<dbReference type="AlphaFoldDB" id="A0AAP0NZI8"/>
<dbReference type="Proteomes" id="UP001417504">
    <property type="component" value="Unassembled WGS sequence"/>
</dbReference>
<keyword evidence="3" id="KW-1185">Reference proteome</keyword>
<gene>
    <name evidence="2" type="ORF">Sjap_013077</name>
</gene>
<name>A0AAP0NZI8_9MAGN</name>
<feature type="transmembrane region" description="Helical" evidence="1">
    <location>
        <begin position="20"/>
        <end position="44"/>
    </location>
</feature>
<keyword evidence="1" id="KW-1133">Transmembrane helix</keyword>